<evidence type="ECO:0000256" key="4">
    <source>
        <dbReference type="ARBA" id="ARBA00022475"/>
    </source>
</evidence>
<feature type="transmembrane region" description="Helical" evidence="8">
    <location>
        <begin position="144"/>
        <end position="168"/>
    </location>
</feature>
<keyword evidence="6 8" id="KW-1133">Transmembrane helix</keyword>
<comment type="similarity">
    <text evidence="2">Belongs to the binding-protein-dependent transport system permease family. FecCD subfamily.</text>
</comment>
<dbReference type="CDD" id="cd06550">
    <property type="entry name" value="TM_ABC_iron-siderophores_like"/>
    <property type="match status" value="1"/>
</dbReference>
<feature type="transmembrane region" description="Helical" evidence="8">
    <location>
        <begin position="305"/>
        <end position="323"/>
    </location>
</feature>
<dbReference type="eggNOG" id="COG0609">
    <property type="taxonomic scope" value="Bacteria"/>
</dbReference>
<protein>
    <submittedName>
        <fullName evidence="9">Iron complex transport system permease protein</fullName>
    </submittedName>
</protein>
<feature type="transmembrane region" description="Helical" evidence="8">
    <location>
        <begin position="62"/>
        <end position="80"/>
    </location>
</feature>
<dbReference type="GO" id="GO:0022857">
    <property type="term" value="F:transmembrane transporter activity"/>
    <property type="evidence" value="ECO:0007669"/>
    <property type="project" value="InterPro"/>
</dbReference>
<feature type="transmembrane region" description="Helical" evidence="8">
    <location>
        <begin position="236"/>
        <end position="263"/>
    </location>
</feature>
<dbReference type="Pfam" id="PF01032">
    <property type="entry name" value="FecCD"/>
    <property type="match status" value="1"/>
</dbReference>
<dbReference type="InterPro" id="IPR000522">
    <property type="entry name" value="ABC_transptr_permease_BtuC"/>
</dbReference>
<feature type="transmembrane region" description="Helical" evidence="8">
    <location>
        <begin position="188"/>
        <end position="210"/>
    </location>
</feature>
<dbReference type="GO" id="GO:0005886">
    <property type="term" value="C:plasma membrane"/>
    <property type="evidence" value="ECO:0007669"/>
    <property type="project" value="UniProtKB-SubCell"/>
</dbReference>
<feature type="transmembrane region" description="Helical" evidence="8">
    <location>
        <begin position="275"/>
        <end position="293"/>
    </location>
</feature>
<reference evidence="9 10" key="1">
    <citation type="submission" date="2016-10" db="EMBL/GenBank/DDBJ databases">
        <authorList>
            <person name="de Groot N.N."/>
        </authorList>
    </citation>
    <scope>NUCLEOTIDE SEQUENCE [LARGE SCALE GENOMIC DNA]</scope>
    <source>
        <strain evidence="9 10">KH1P1</strain>
    </source>
</reference>
<accession>A0A1I0APW7</accession>
<feature type="transmembrane region" description="Helical" evidence="8">
    <location>
        <begin position="120"/>
        <end position="137"/>
    </location>
</feature>
<organism evidence="9 10">
    <name type="scientific">[Clostridium] aminophilum</name>
    <dbReference type="NCBI Taxonomy" id="1526"/>
    <lineage>
        <taxon>Bacteria</taxon>
        <taxon>Bacillati</taxon>
        <taxon>Bacillota</taxon>
        <taxon>Clostridia</taxon>
        <taxon>Lachnospirales</taxon>
        <taxon>Lachnospiraceae</taxon>
    </lineage>
</organism>
<sequence length="332" mass="35107">MKKKVRFTLLLLAAALAAMFIFSICIGRYGISPADVIKALTFDPNLDPLEKNVILQVRLPRILMSMIVGAGLACSGASYQCIFGNPLVSPDILGVSAGAGFGAALGILLAGGSFLVQGQALFMGLAAVALVLAISRINKKTELFMLVLSGVIVAAFFEALISLVKYVADPQNTLPAITVWLMGSLASVSYEKVLISFATIVPCMLILMALRWKMNLMSLEEEEAISMGVNVGKVRMIIIVVSTLMTAVSVSLCGIIGWIGLVIPHIGRFLVGDDHRGLIPACVLLGAGYLLMIDSAARTMTAAELPLSILTAMVGAPFFGVMLRKTMKNGGI</sequence>
<keyword evidence="5 8" id="KW-0812">Transmembrane</keyword>
<dbReference type="GO" id="GO:0033214">
    <property type="term" value="P:siderophore-iron import into cell"/>
    <property type="evidence" value="ECO:0007669"/>
    <property type="project" value="TreeGrafter"/>
</dbReference>
<comment type="subcellular location">
    <subcellularLocation>
        <location evidence="1">Cell membrane</location>
        <topology evidence="1">Multi-pass membrane protein</topology>
    </subcellularLocation>
</comment>
<keyword evidence="10" id="KW-1185">Reference proteome</keyword>
<dbReference type="RefSeq" id="WP_143050778.1">
    <property type="nucleotide sequence ID" value="NZ_FOIL01000002.1"/>
</dbReference>
<evidence type="ECO:0000313" key="10">
    <source>
        <dbReference type="Proteomes" id="UP000199820"/>
    </source>
</evidence>
<dbReference type="SUPFAM" id="SSF81345">
    <property type="entry name" value="ABC transporter involved in vitamin B12 uptake, BtuC"/>
    <property type="match status" value="1"/>
</dbReference>
<evidence type="ECO:0000313" key="9">
    <source>
        <dbReference type="EMBL" id="SES95811.1"/>
    </source>
</evidence>
<dbReference type="InterPro" id="IPR037294">
    <property type="entry name" value="ABC_BtuC-like"/>
</dbReference>
<name>A0A1I0APW7_9FIRM</name>
<evidence type="ECO:0000256" key="5">
    <source>
        <dbReference type="ARBA" id="ARBA00022692"/>
    </source>
</evidence>
<gene>
    <name evidence="9" type="ORF">SAMN04487771_100299</name>
</gene>
<keyword evidence="7 8" id="KW-0472">Membrane</keyword>
<evidence type="ECO:0000256" key="1">
    <source>
        <dbReference type="ARBA" id="ARBA00004651"/>
    </source>
</evidence>
<feature type="transmembrane region" description="Helical" evidence="8">
    <location>
        <begin position="92"/>
        <end position="114"/>
    </location>
</feature>
<dbReference type="PANTHER" id="PTHR30472">
    <property type="entry name" value="FERRIC ENTEROBACTIN TRANSPORT SYSTEM PERMEASE PROTEIN"/>
    <property type="match status" value="1"/>
</dbReference>
<evidence type="ECO:0000256" key="8">
    <source>
        <dbReference type="SAM" id="Phobius"/>
    </source>
</evidence>
<dbReference type="Proteomes" id="UP000199820">
    <property type="component" value="Unassembled WGS sequence"/>
</dbReference>
<dbReference type="EMBL" id="FOIL01000002">
    <property type="protein sequence ID" value="SES95811.1"/>
    <property type="molecule type" value="Genomic_DNA"/>
</dbReference>
<evidence type="ECO:0000256" key="2">
    <source>
        <dbReference type="ARBA" id="ARBA00007935"/>
    </source>
</evidence>
<keyword evidence="3" id="KW-0813">Transport</keyword>
<dbReference type="PANTHER" id="PTHR30472:SF70">
    <property type="entry name" value="MOLYBDATE IMPORT SYSTEM PERMEASE PROTEIN MOLB"/>
    <property type="match status" value="1"/>
</dbReference>
<keyword evidence="4" id="KW-1003">Cell membrane</keyword>
<dbReference type="STRING" id="1526.SAMN02910262_00715"/>
<dbReference type="FunFam" id="1.10.3470.10:FF:000001">
    <property type="entry name" value="Vitamin B12 ABC transporter permease BtuC"/>
    <property type="match status" value="1"/>
</dbReference>
<dbReference type="OrthoDB" id="9792889at2"/>
<dbReference type="AlphaFoldDB" id="A0A1I0APW7"/>
<dbReference type="Gene3D" id="1.10.3470.10">
    <property type="entry name" value="ABC transporter involved in vitamin B12 uptake, BtuC"/>
    <property type="match status" value="1"/>
</dbReference>
<evidence type="ECO:0000256" key="6">
    <source>
        <dbReference type="ARBA" id="ARBA00022989"/>
    </source>
</evidence>
<evidence type="ECO:0000256" key="7">
    <source>
        <dbReference type="ARBA" id="ARBA00023136"/>
    </source>
</evidence>
<proteinExistence type="inferred from homology"/>
<evidence type="ECO:0000256" key="3">
    <source>
        <dbReference type="ARBA" id="ARBA00022448"/>
    </source>
</evidence>